<dbReference type="PANTHER" id="PTHR10954:SF23">
    <property type="entry name" value="RIBONUCLEASE"/>
    <property type="match status" value="1"/>
</dbReference>
<evidence type="ECO:0000256" key="7">
    <source>
        <dbReference type="ARBA" id="ARBA00022723"/>
    </source>
</evidence>
<keyword evidence="9 10" id="KW-0378">Hydrolase</keyword>
<name>A0A4R7UFG8_9BACT</name>
<dbReference type="GO" id="GO:0006298">
    <property type="term" value="P:mismatch repair"/>
    <property type="evidence" value="ECO:0007669"/>
    <property type="project" value="TreeGrafter"/>
</dbReference>
<reference evidence="13 14" key="1">
    <citation type="submission" date="2019-03" db="EMBL/GenBank/DDBJ databases">
        <title>Genomic Encyclopedia of Archaeal and Bacterial Type Strains, Phase II (KMG-II): from individual species to whole genera.</title>
        <authorList>
            <person name="Goeker M."/>
        </authorList>
    </citation>
    <scope>NUCLEOTIDE SEQUENCE [LARGE SCALE GENOMIC DNA]</scope>
    <source>
        <strain evidence="13 14">ATCC 35214</strain>
    </source>
</reference>
<protein>
    <recommendedName>
        <fullName evidence="11">Ribonuclease</fullName>
        <ecNumber evidence="11">3.1.26.4</ecNumber>
    </recommendedName>
</protein>
<keyword evidence="6 10" id="KW-0540">Nuclease</keyword>
<dbReference type="RefSeq" id="WP_134110591.1">
    <property type="nucleotide sequence ID" value="NZ_SOCN01000001.1"/>
</dbReference>
<comment type="caution">
    <text evidence="13">The sequence shown here is derived from an EMBL/GenBank/DDBJ whole genome shotgun (WGS) entry which is preliminary data.</text>
</comment>
<comment type="subcellular location">
    <subcellularLocation>
        <location evidence="3">Cytoplasm</location>
    </subcellularLocation>
</comment>
<dbReference type="EC" id="3.1.26.4" evidence="11"/>
<evidence type="ECO:0000256" key="8">
    <source>
        <dbReference type="ARBA" id="ARBA00022759"/>
    </source>
</evidence>
<keyword evidence="8 10" id="KW-0255">Endonuclease</keyword>
<accession>A0A4R7UFG8</accession>
<dbReference type="GO" id="GO:0003723">
    <property type="term" value="F:RNA binding"/>
    <property type="evidence" value="ECO:0007669"/>
    <property type="project" value="UniProtKB-UniRule"/>
</dbReference>
<dbReference type="InterPro" id="IPR012337">
    <property type="entry name" value="RNaseH-like_sf"/>
</dbReference>
<keyword evidence="5" id="KW-0963">Cytoplasm</keyword>
<comment type="function">
    <text evidence="2 11">Endonuclease that specifically degrades the RNA of RNA-DNA hybrids.</text>
</comment>
<dbReference type="Proteomes" id="UP000295757">
    <property type="component" value="Unassembled WGS sequence"/>
</dbReference>
<evidence type="ECO:0000256" key="4">
    <source>
        <dbReference type="ARBA" id="ARBA00008378"/>
    </source>
</evidence>
<feature type="binding site" evidence="10">
    <location>
        <position position="20"/>
    </location>
    <ligand>
        <name>a divalent metal cation</name>
        <dbReference type="ChEBI" id="CHEBI:60240"/>
    </ligand>
</feature>
<feature type="domain" description="RNase H type-2" evidence="12">
    <location>
        <begin position="14"/>
        <end position="233"/>
    </location>
</feature>
<dbReference type="EMBL" id="SOCN01000001">
    <property type="protein sequence ID" value="TDV24365.1"/>
    <property type="molecule type" value="Genomic_DNA"/>
</dbReference>
<dbReference type="GO" id="GO:0046872">
    <property type="term" value="F:metal ion binding"/>
    <property type="evidence" value="ECO:0007669"/>
    <property type="project" value="UniProtKB-KW"/>
</dbReference>
<proteinExistence type="inferred from homology"/>
<keyword evidence="14" id="KW-1185">Reference proteome</keyword>
<dbReference type="CDD" id="cd06590">
    <property type="entry name" value="RNase_HII_bacteria_HIII_like"/>
    <property type="match status" value="1"/>
</dbReference>
<sequence length="233" mass="27628">MFFVENLDINLSKKNVFGIDETGVGDYFTPIIACCAWLPDSFIKWAKSIGVKDSKLLSENQIIKIAEELIQKIPFTKYTLSQYGYNKLIDKKFNANEIKYFIHFHSLESFLKKYFYNKSLKNSIVLVDQYSTFNSIIKYQKRFDQWSIFKELDNLNLKIFFKQKAENLHLSVACASIIARYYLIKYMQKQRIDWNFNFILGASQKTKNLVNKFKIEYGEKNLLQVCKRNFKIN</sequence>
<evidence type="ECO:0000256" key="6">
    <source>
        <dbReference type="ARBA" id="ARBA00022722"/>
    </source>
</evidence>
<evidence type="ECO:0000313" key="13">
    <source>
        <dbReference type="EMBL" id="TDV24365.1"/>
    </source>
</evidence>
<dbReference type="GO" id="GO:0032299">
    <property type="term" value="C:ribonuclease H2 complex"/>
    <property type="evidence" value="ECO:0007669"/>
    <property type="project" value="TreeGrafter"/>
</dbReference>
<evidence type="ECO:0000256" key="1">
    <source>
        <dbReference type="ARBA" id="ARBA00000077"/>
    </source>
</evidence>
<dbReference type="InterPro" id="IPR036397">
    <property type="entry name" value="RNaseH_sf"/>
</dbReference>
<dbReference type="GO" id="GO:0004523">
    <property type="term" value="F:RNA-DNA hybrid ribonuclease activity"/>
    <property type="evidence" value="ECO:0007669"/>
    <property type="project" value="UniProtKB-UniRule"/>
</dbReference>
<evidence type="ECO:0000256" key="5">
    <source>
        <dbReference type="ARBA" id="ARBA00022490"/>
    </source>
</evidence>
<comment type="catalytic activity">
    <reaction evidence="1 10 11">
        <text>Endonucleolytic cleavage to 5'-phosphomonoester.</text>
        <dbReference type="EC" id="3.1.26.4"/>
    </reaction>
</comment>
<gene>
    <name evidence="13" type="ORF">BCF59_0328</name>
</gene>
<evidence type="ECO:0000256" key="9">
    <source>
        <dbReference type="ARBA" id="ARBA00022801"/>
    </source>
</evidence>
<feature type="binding site" evidence="10">
    <location>
        <position position="21"/>
    </location>
    <ligand>
        <name>a divalent metal cation</name>
        <dbReference type="ChEBI" id="CHEBI:60240"/>
    </ligand>
</feature>
<dbReference type="Pfam" id="PF01351">
    <property type="entry name" value="RNase_HII"/>
    <property type="match status" value="1"/>
</dbReference>
<dbReference type="OrthoDB" id="9777935at2"/>
<keyword evidence="7 10" id="KW-0479">Metal-binding</keyword>
<dbReference type="Gene3D" id="3.30.420.10">
    <property type="entry name" value="Ribonuclease H-like superfamily/Ribonuclease H"/>
    <property type="match status" value="1"/>
</dbReference>
<evidence type="ECO:0000259" key="12">
    <source>
        <dbReference type="PROSITE" id="PS51975"/>
    </source>
</evidence>
<evidence type="ECO:0000256" key="2">
    <source>
        <dbReference type="ARBA" id="ARBA00004065"/>
    </source>
</evidence>
<evidence type="ECO:0000256" key="10">
    <source>
        <dbReference type="PROSITE-ProRule" id="PRU01319"/>
    </source>
</evidence>
<dbReference type="InterPro" id="IPR024567">
    <property type="entry name" value="RNase_HII/HIII_dom"/>
</dbReference>
<comment type="cofactor">
    <cofactor evidence="10">
        <name>Mn(2+)</name>
        <dbReference type="ChEBI" id="CHEBI:29035"/>
    </cofactor>
    <cofactor evidence="10">
        <name>Mg(2+)</name>
        <dbReference type="ChEBI" id="CHEBI:18420"/>
    </cofactor>
    <text evidence="10">Manganese or magnesium. Binds 1 divalent metal ion per monomer in the absence of substrate. May bind a second metal ion after substrate binding.</text>
</comment>
<dbReference type="AlphaFoldDB" id="A0A4R7UFG8"/>
<dbReference type="PROSITE" id="PS51975">
    <property type="entry name" value="RNASE_H_2"/>
    <property type="match status" value="1"/>
</dbReference>
<evidence type="ECO:0000256" key="3">
    <source>
        <dbReference type="ARBA" id="ARBA00004496"/>
    </source>
</evidence>
<feature type="binding site" evidence="10">
    <location>
        <position position="128"/>
    </location>
    <ligand>
        <name>a divalent metal cation</name>
        <dbReference type="ChEBI" id="CHEBI:60240"/>
    </ligand>
</feature>
<comment type="similarity">
    <text evidence="4">Belongs to the RNase HII family. RnhC subfamily.</text>
</comment>
<dbReference type="GO" id="GO:0043137">
    <property type="term" value="P:DNA replication, removal of RNA primer"/>
    <property type="evidence" value="ECO:0007669"/>
    <property type="project" value="TreeGrafter"/>
</dbReference>
<evidence type="ECO:0000256" key="11">
    <source>
        <dbReference type="RuleBase" id="RU003515"/>
    </source>
</evidence>
<dbReference type="PANTHER" id="PTHR10954">
    <property type="entry name" value="RIBONUCLEASE H2 SUBUNIT A"/>
    <property type="match status" value="1"/>
</dbReference>
<dbReference type="InterPro" id="IPR001352">
    <property type="entry name" value="RNase_HII/HIII"/>
</dbReference>
<dbReference type="SUPFAM" id="SSF53098">
    <property type="entry name" value="Ribonuclease H-like"/>
    <property type="match status" value="1"/>
</dbReference>
<evidence type="ECO:0000313" key="14">
    <source>
        <dbReference type="Proteomes" id="UP000295757"/>
    </source>
</evidence>
<organism evidence="13 14">
    <name type="scientific">Mycoplasmopsis mustelae</name>
    <dbReference type="NCBI Taxonomy" id="171289"/>
    <lineage>
        <taxon>Bacteria</taxon>
        <taxon>Bacillati</taxon>
        <taxon>Mycoplasmatota</taxon>
        <taxon>Mycoplasmoidales</taxon>
        <taxon>Metamycoplasmataceae</taxon>
        <taxon>Mycoplasmopsis</taxon>
    </lineage>
</organism>
<dbReference type="GO" id="GO:0005737">
    <property type="term" value="C:cytoplasm"/>
    <property type="evidence" value="ECO:0007669"/>
    <property type="project" value="UniProtKB-SubCell"/>
</dbReference>